<dbReference type="PANTHER" id="PTHR37285">
    <property type="entry name" value="SPORE WALL MATURATION PROTEIN DIT1"/>
    <property type="match status" value="1"/>
</dbReference>
<organism evidence="1 2">
    <name type="scientific">Huiozyma naganishii (strain ATCC MYA-139 / BCRC 22969 / CBS 8797 / KCTC 17520 / NBRC 10181 / NCYC 3082 / Yp74L-3)</name>
    <name type="common">Yeast</name>
    <name type="synonym">Kazachstania naganishii</name>
    <dbReference type="NCBI Taxonomy" id="1071383"/>
    <lineage>
        <taxon>Eukaryota</taxon>
        <taxon>Fungi</taxon>
        <taxon>Dikarya</taxon>
        <taxon>Ascomycota</taxon>
        <taxon>Saccharomycotina</taxon>
        <taxon>Saccharomycetes</taxon>
        <taxon>Saccharomycetales</taxon>
        <taxon>Saccharomycetaceae</taxon>
        <taxon>Huiozyma</taxon>
    </lineage>
</organism>
<dbReference type="GO" id="GO:0030476">
    <property type="term" value="P:ascospore wall assembly"/>
    <property type="evidence" value="ECO:0007669"/>
    <property type="project" value="EnsemblFungi"/>
</dbReference>
<dbReference type="eggNOG" id="ENOG502QRI9">
    <property type="taxonomic scope" value="Eukaryota"/>
</dbReference>
<reference evidence="1 2" key="1">
    <citation type="journal article" date="2011" name="Proc. Natl. Acad. Sci. U.S.A.">
        <title>Evolutionary erosion of yeast sex chromosomes by mating-type switching accidents.</title>
        <authorList>
            <person name="Gordon J.L."/>
            <person name="Armisen D."/>
            <person name="Proux-Wera E."/>
            <person name="Oheigeartaigh S.S."/>
            <person name="Byrne K.P."/>
            <person name="Wolfe K.H."/>
        </authorList>
    </citation>
    <scope>NUCLEOTIDE SEQUENCE [LARGE SCALE GENOMIC DNA]</scope>
    <source>
        <strain evidence="2">ATCC MYA-139 / BCRC 22969 / CBS 8797 / CCRC 22969 / KCTC 17520 / NBRC 10181 / NCYC 3082</strain>
    </source>
</reference>
<gene>
    <name evidence="1" type="primary">KNAG0C04520</name>
    <name evidence="1" type="ordered locus">KNAG_0C04520</name>
</gene>
<dbReference type="OMA" id="VAFEMIK"/>
<dbReference type="InterPro" id="IPR007817">
    <property type="entry name" value="Isocyanide_synthase_DIT1"/>
</dbReference>
<keyword evidence="2" id="KW-1185">Reference proteome</keyword>
<dbReference type="GO" id="GO:0042764">
    <property type="term" value="C:ascospore-type prospore"/>
    <property type="evidence" value="ECO:0007669"/>
    <property type="project" value="EnsemblFungi"/>
</dbReference>
<name>J7S4Y8_HUIN7</name>
<proteinExistence type="predicted"/>
<dbReference type="RefSeq" id="XP_022463800.1">
    <property type="nucleotide sequence ID" value="XM_022607178.1"/>
</dbReference>
<evidence type="ECO:0000313" key="2">
    <source>
        <dbReference type="Proteomes" id="UP000006310"/>
    </source>
</evidence>
<dbReference type="GO" id="GO:0005829">
    <property type="term" value="C:cytosol"/>
    <property type="evidence" value="ECO:0007669"/>
    <property type="project" value="EnsemblFungi"/>
</dbReference>
<dbReference type="PANTHER" id="PTHR37285:SF5">
    <property type="entry name" value="SPORE WALL MATURATION PROTEIN DIT1"/>
    <property type="match status" value="1"/>
</dbReference>
<dbReference type="STRING" id="1071383.J7S4Y8"/>
<dbReference type="GO" id="GO:0003824">
    <property type="term" value="F:catalytic activity"/>
    <property type="evidence" value="ECO:0007669"/>
    <property type="project" value="EnsemblFungi"/>
</dbReference>
<evidence type="ECO:0008006" key="3">
    <source>
        <dbReference type="Google" id="ProtNLM"/>
    </source>
</evidence>
<dbReference type="OrthoDB" id="429813at2759"/>
<dbReference type="EMBL" id="HE978316">
    <property type="protein sequence ID" value="CCK69554.1"/>
    <property type="molecule type" value="Genomic_DNA"/>
</dbReference>
<dbReference type="Pfam" id="PF05141">
    <property type="entry name" value="DIT1_PvcA"/>
    <property type="match status" value="1"/>
</dbReference>
<sequence>MTIIENVKATFLRTKKNDSQNSVDQELLEEDLSTFSKILAIYTRNSENGELYCIEEKPTCHTRANWGEFRAKYKENATGYSPQTAQVKEYIMDDRELAKKLTGKPDLLKVSEYVKAGEMQVRGLVSIIDQNENEFHDWFLCHILDQCRLELDSVPVLPSPIAYHEMIANFFASNLKNTTAHDEWEACGRDYFIEKVRYFTDRFVQVECVLPAFPCKSSNGNKVHGAVPDKGEELALRNIYRFTELVKEIYPPGMKVWIVSDGHVFSDCIGVDDDVVDRFTENLHELFANSGTQNVGTVGFYSLIDIFFKGEFSPNFDERWVEDVEVLHYNDTKINEKSDLSRRMLMKGCDTDDGTLRKQIGIPRHPRLHLYRGFTKFMMEDLSQLPKFQNCSRKQFKKTVSKVAFNMIKRNDAYSNLVELMFPRHLRISIHAHTNSGPKFGIKVISEDQCRIIKDLQDLMEPKFDDLLHIPTPWHNCVVEVIDTVVGCEPRGRLYLTKTEVVKKAISSGKYTGEWNPTKIDEGRGGHYILRRL</sequence>
<dbReference type="KEGG" id="kng:KNAG_0C04520"/>
<dbReference type="AlphaFoldDB" id="J7S4Y8"/>
<protein>
    <recommendedName>
        <fullName evidence="3">TauD/TfdA-like domain-containing protein</fullName>
    </recommendedName>
</protein>
<dbReference type="Proteomes" id="UP000006310">
    <property type="component" value="Chromosome 3"/>
</dbReference>
<accession>J7S4Y8</accession>
<reference evidence="2" key="2">
    <citation type="submission" date="2012-08" db="EMBL/GenBank/DDBJ databases">
        <title>Genome sequence of Kazachstania naganishii.</title>
        <authorList>
            <person name="Gordon J.L."/>
            <person name="Armisen D."/>
            <person name="Proux-Wera E."/>
            <person name="OhEigeartaigh S.S."/>
            <person name="Byrne K.P."/>
            <person name="Wolfe K.H."/>
        </authorList>
    </citation>
    <scope>NUCLEOTIDE SEQUENCE [LARGE SCALE GENOMIC DNA]</scope>
    <source>
        <strain evidence="2">ATCC MYA-139 / BCRC 22969 / CBS 8797 / CCRC 22969 / KCTC 17520 / NBRC 10181 / NCYC 3082</strain>
    </source>
</reference>
<dbReference type="HOGENOM" id="CLU_025510_0_1_1"/>
<dbReference type="GeneID" id="34525234"/>
<evidence type="ECO:0000313" key="1">
    <source>
        <dbReference type="EMBL" id="CCK69554.1"/>
    </source>
</evidence>